<dbReference type="Pfam" id="PF13458">
    <property type="entry name" value="Peripla_BP_6"/>
    <property type="match status" value="1"/>
</dbReference>
<reference evidence="6 7" key="1">
    <citation type="journal article" date="2019" name="Environ. Microbiol.">
        <title>Species interactions and distinct microbial communities in high Arctic permafrost affected cryosols are associated with the CH4 and CO2 gas fluxes.</title>
        <authorList>
            <person name="Altshuler I."/>
            <person name="Hamel J."/>
            <person name="Turney S."/>
            <person name="Magnuson E."/>
            <person name="Levesque R."/>
            <person name="Greer C."/>
            <person name="Whyte L.G."/>
        </authorList>
    </citation>
    <scope>NUCLEOTIDE SEQUENCE [LARGE SCALE GENOMIC DNA]</scope>
    <source>
        <strain evidence="6 7">S9.3B</strain>
    </source>
</reference>
<dbReference type="InterPro" id="IPR051010">
    <property type="entry name" value="BCAA_transport"/>
</dbReference>
<proteinExistence type="inferred from homology"/>
<dbReference type="GO" id="GO:0006865">
    <property type="term" value="P:amino acid transport"/>
    <property type="evidence" value="ECO:0007669"/>
    <property type="project" value="UniProtKB-KW"/>
</dbReference>
<dbReference type="InterPro" id="IPR028082">
    <property type="entry name" value="Peripla_BP_I"/>
</dbReference>
<dbReference type="InterPro" id="IPR028081">
    <property type="entry name" value="Leu-bd"/>
</dbReference>
<evidence type="ECO:0000256" key="2">
    <source>
        <dbReference type="ARBA" id="ARBA00022729"/>
    </source>
</evidence>
<protein>
    <submittedName>
        <fullName evidence="6">Amino acid-binding protein</fullName>
    </submittedName>
</protein>
<feature type="domain" description="Leucine-binding protein" evidence="5">
    <location>
        <begin position="39"/>
        <end position="392"/>
    </location>
</feature>
<keyword evidence="7" id="KW-1185">Reference proteome</keyword>
<comment type="caution">
    <text evidence="6">The sequence shown here is derived from an EMBL/GenBank/DDBJ whole genome shotgun (WGS) entry which is preliminary data.</text>
</comment>
<evidence type="ECO:0000259" key="5">
    <source>
        <dbReference type="Pfam" id="PF13458"/>
    </source>
</evidence>
<dbReference type="CDD" id="cd06340">
    <property type="entry name" value="PBP1_ABC_ligand_binding-like"/>
    <property type="match status" value="1"/>
</dbReference>
<evidence type="ECO:0000313" key="6">
    <source>
        <dbReference type="EMBL" id="TPG55663.1"/>
    </source>
</evidence>
<dbReference type="RefSeq" id="WP_140884114.1">
    <property type="nucleotide sequence ID" value="NZ_RCZP01000012.1"/>
</dbReference>
<dbReference type="AlphaFoldDB" id="A0A502G3T0"/>
<gene>
    <name evidence="6" type="ORF">EAH89_13915</name>
</gene>
<dbReference type="Proteomes" id="UP000317078">
    <property type="component" value="Unassembled WGS sequence"/>
</dbReference>
<dbReference type="PANTHER" id="PTHR30483">
    <property type="entry name" value="LEUCINE-SPECIFIC-BINDING PROTEIN"/>
    <property type="match status" value="1"/>
</dbReference>
<keyword evidence="2 4" id="KW-0732">Signal</keyword>
<keyword evidence="3" id="KW-0029">Amino-acid transport</keyword>
<feature type="signal peptide" evidence="4">
    <location>
        <begin position="1"/>
        <end position="25"/>
    </location>
</feature>
<evidence type="ECO:0000256" key="4">
    <source>
        <dbReference type="SAM" id="SignalP"/>
    </source>
</evidence>
<dbReference type="InterPro" id="IPR006311">
    <property type="entry name" value="TAT_signal"/>
</dbReference>
<dbReference type="SUPFAM" id="SSF53822">
    <property type="entry name" value="Periplasmic binding protein-like I"/>
    <property type="match status" value="1"/>
</dbReference>
<evidence type="ECO:0000256" key="3">
    <source>
        <dbReference type="ARBA" id="ARBA00022970"/>
    </source>
</evidence>
<keyword evidence="3" id="KW-0813">Transport</keyword>
<sequence>MRPAAPRRRLLAAAALLASARGAAAQAPAPPAASAAAEWRFGAIYPLSGAPALLGDESFRGLEMAVEERNAAGGLLGRPVRLLRADAADEAAAVGEARRLGGAEKVSALFGTHGSTLSFAATQASEAQGLPYFELGAVADSITERGFRNLYRTCPRASDFARLTASAMEEVLAPLLGRPRASLRTALLYEDALYGNSVAETQTARLREAGIEAVERIAYPPRTGDLSGAVQRLREASTEVLLHTAGQNDPILLFRTMREVGWRPRMVVGSGAGYSLADTARAVGAGFEGVMSIDFPAFAIAERVAPGNAAFAEAYRRRYGADPRSGHSLANFCGARVALDGIQRAGGLDKDRLRAAMLATDIAEEGTPNGWGAAFDERGQNTRARPCLMQWQDGRLVTIHPEAAAVAPARARLGTD</sequence>
<feature type="chain" id="PRO_5021492125" evidence="4">
    <location>
        <begin position="26"/>
        <end position="416"/>
    </location>
</feature>
<organism evidence="6 7">
    <name type="scientific">Muricoccus nepalensis</name>
    <dbReference type="NCBI Taxonomy" id="1854500"/>
    <lineage>
        <taxon>Bacteria</taxon>
        <taxon>Pseudomonadati</taxon>
        <taxon>Pseudomonadota</taxon>
        <taxon>Alphaproteobacteria</taxon>
        <taxon>Acetobacterales</taxon>
        <taxon>Roseomonadaceae</taxon>
        <taxon>Muricoccus</taxon>
    </lineage>
</organism>
<dbReference type="PROSITE" id="PS51318">
    <property type="entry name" value="TAT"/>
    <property type="match status" value="1"/>
</dbReference>
<comment type="similarity">
    <text evidence="1">Belongs to the leucine-binding protein family.</text>
</comment>
<evidence type="ECO:0000313" key="7">
    <source>
        <dbReference type="Proteomes" id="UP000317078"/>
    </source>
</evidence>
<evidence type="ECO:0000256" key="1">
    <source>
        <dbReference type="ARBA" id="ARBA00010062"/>
    </source>
</evidence>
<name>A0A502G3T0_9PROT</name>
<dbReference type="EMBL" id="RCZP01000012">
    <property type="protein sequence ID" value="TPG55663.1"/>
    <property type="molecule type" value="Genomic_DNA"/>
</dbReference>
<dbReference type="PANTHER" id="PTHR30483:SF37">
    <property type="entry name" value="ABC TRANSPORTER SUBSTRATE-BINDING PROTEIN"/>
    <property type="match status" value="1"/>
</dbReference>
<dbReference type="OrthoDB" id="7251828at2"/>
<accession>A0A502G3T0</accession>
<dbReference type="Gene3D" id="3.40.50.2300">
    <property type="match status" value="2"/>
</dbReference>